<dbReference type="InterPro" id="IPR016032">
    <property type="entry name" value="Sig_transdc_resp-reg_C-effctor"/>
</dbReference>
<dbReference type="SMART" id="SM00382">
    <property type="entry name" value="AAA"/>
    <property type="match status" value="1"/>
</dbReference>
<gene>
    <name evidence="3" type="ORF">SAMN04488000_101530</name>
</gene>
<dbReference type="PROSITE" id="PS50005">
    <property type="entry name" value="TPR"/>
    <property type="match status" value="1"/>
</dbReference>
<dbReference type="SUPFAM" id="SSF48452">
    <property type="entry name" value="TPR-like"/>
    <property type="match status" value="3"/>
</dbReference>
<dbReference type="InterPro" id="IPR036388">
    <property type="entry name" value="WH-like_DNA-bd_sf"/>
</dbReference>
<dbReference type="GO" id="GO:0006355">
    <property type="term" value="P:regulation of DNA-templated transcription"/>
    <property type="evidence" value="ECO:0007669"/>
    <property type="project" value="InterPro"/>
</dbReference>
<dbReference type="InterPro" id="IPR003593">
    <property type="entry name" value="AAA+_ATPase"/>
</dbReference>
<protein>
    <submittedName>
        <fullName evidence="3">Tetratricopeptide repeat-containing protein</fullName>
    </submittedName>
</protein>
<keyword evidence="4" id="KW-1185">Reference proteome</keyword>
<keyword evidence="1" id="KW-0802">TPR repeat</keyword>
<dbReference type="OrthoDB" id="3653869at2"/>
<dbReference type="EMBL" id="FOFV01000001">
    <property type="protein sequence ID" value="SEP87875.1"/>
    <property type="molecule type" value="Genomic_DNA"/>
</dbReference>
<proteinExistence type="predicted"/>
<dbReference type="PRINTS" id="PR00364">
    <property type="entry name" value="DISEASERSIST"/>
</dbReference>
<dbReference type="Gene3D" id="1.25.40.10">
    <property type="entry name" value="Tetratricopeptide repeat domain"/>
    <property type="match status" value="2"/>
</dbReference>
<dbReference type="InterPro" id="IPR027417">
    <property type="entry name" value="P-loop_NTPase"/>
</dbReference>
<dbReference type="Pfam" id="PF13401">
    <property type="entry name" value="AAA_22"/>
    <property type="match status" value="1"/>
</dbReference>
<dbReference type="STRING" id="65499.SAMN04488000_101530"/>
<dbReference type="InterPro" id="IPR019734">
    <property type="entry name" value="TPR_rpt"/>
</dbReference>
<evidence type="ECO:0000313" key="3">
    <source>
        <dbReference type="EMBL" id="SEP87875.1"/>
    </source>
</evidence>
<dbReference type="PANTHER" id="PTHR47691">
    <property type="entry name" value="REGULATOR-RELATED"/>
    <property type="match status" value="1"/>
</dbReference>
<evidence type="ECO:0000313" key="4">
    <source>
        <dbReference type="Proteomes" id="UP000199503"/>
    </source>
</evidence>
<dbReference type="SUPFAM" id="SSF52540">
    <property type="entry name" value="P-loop containing nucleoside triphosphate hydrolases"/>
    <property type="match status" value="1"/>
</dbReference>
<dbReference type="InterPro" id="IPR011990">
    <property type="entry name" value="TPR-like_helical_dom_sf"/>
</dbReference>
<dbReference type="Pfam" id="PF13374">
    <property type="entry name" value="TPR_10"/>
    <property type="match status" value="1"/>
</dbReference>
<dbReference type="PANTHER" id="PTHR47691:SF3">
    <property type="entry name" value="HTH-TYPE TRANSCRIPTIONAL REGULATOR RV0890C-RELATED"/>
    <property type="match status" value="1"/>
</dbReference>
<dbReference type="AlphaFoldDB" id="A0A1H9BG72"/>
<feature type="domain" description="AAA+ ATPase" evidence="2">
    <location>
        <begin position="99"/>
        <end position="264"/>
    </location>
</feature>
<dbReference type="Proteomes" id="UP000199503">
    <property type="component" value="Unassembled WGS sequence"/>
</dbReference>
<dbReference type="RefSeq" id="WP_089908767.1">
    <property type="nucleotide sequence ID" value="NZ_FOFV01000001.1"/>
</dbReference>
<evidence type="ECO:0000256" key="1">
    <source>
        <dbReference type="PROSITE-ProRule" id="PRU00339"/>
    </source>
</evidence>
<dbReference type="GO" id="GO:0003677">
    <property type="term" value="F:DNA binding"/>
    <property type="evidence" value="ECO:0007669"/>
    <property type="project" value="InterPro"/>
</dbReference>
<accession>A0A1H9BG72</accession>
<dbReference type="SUPFAM" id="SSF46894">
    <property type="entry name" value="C-terminal effector domain of the bipartite response regulators"/>
    <property type="match status" value="1"/>
</dbReference>
<dbReference type="Gene3D" id="1.10.10.10">
    <property type="entry name" value="Winged helix-like DNA-binding domain superfamily/Winged helix DNA-binding domain"/>
    <property type="match status" value="1"/>
</dbReference>
<reference evidence="4" key="1">
    <citation type="submission" date="2016-10" db="EMBL/GenBank/DDBJ databases">
        <authorList>
            <person name="Varghese N."/>
            <person name="Submissions S."/>
        </authorList>
    </citation>
    <scope>NUCLEOTIDE SEQUENCE [LARGE SCALE GENOMIC DNA]</scope>
    <source>
        <strain evidence="4">DSM 44437</strain>
    </source>
</reference>
<dbReference type="SMART" id="SM00028">
    <property type="entry name" value="TPR"/>
    <property type="match status" value="5"/>
</dbReference>
<feature type="repeat" description="TPR" evidence="1">
    <location>
        <begin position="489"/>
        <end position="522"/>
    </location>
</feature>
<dbReference type="GO" id="GO:0016887">
    <property type="term" value="F:ATP hydrolysis activity"/>
    <property type="evidence" value="ECO:0007669"/>
    <property type="project" value="InterPro"/>
</dbReference>
<sequence>MSRESRQAALHRALLAKAGEPVLFGDLVREVWGDDPPVRPLPALRNLVRRLRQSVGDEIVTDASGYRLVVRRPGPAQLPADLPDFVGRERELAALAGSDARVLAITGPPGVGKTALAVRLAHRIRDRFPDGQLHVNLRGFAAGPPVTPEQALGRFLRALGVAPENVPLALDDQVALYRETLRGRRVLVLLDNVTELGPLVPDVEGCTAIVTSRNALRAGEVGLDVLSGGEAGELLDRLGVEGSSHERAELIRLCAHLPLALRIAGAHLADRHLPDYLADLRGGGRLDALEIEGDAAVRATFELSHRALPERARQLFGLLGQVPGPDFGVEAASALLGEDASGPLGQLVAANLVHRAGTRHSLHDLLREYALGLGTPVTSRLDEYYLLNADAAARALNPELHRLPVPALPQDLPAHDLSDMASSLAWFEAERANVVAAVLTAGARPIAWQLTDAMRSCFLHHTGNVVDWFTTARAGLAAARALGDVGAEAAMSASLGLAHWRSSQFAEALPEYRRAVELTRQRDDPGALKSFLGNLGIIHWELGDLAEAAEAMRASLAIESSPNALYNLSCVLLDLGPLDLAVSYGEEALRVSTELGLTAGTAFCLRGLAVTHLFTGRYDLVAEYQDRAAEVATAELGPVFFARGTETQAFLRFEQGHLDEAEALARRSIEMGAECADDIVEVDGRITLGMVLERQGRAREAADQHEQALAISRKSAFARGEVQSLTCLAADHRALGDLAVSLKCATEADERAERGQLRVRQVQAVGELALTREALGDHEEAERHRLRAVELALATGRRGVGTTVDRLGLPQPPANGG</sequence>
<organism evidence="3 4">
    <name type="scientific">Lentzea albida</name>
    <dbReference type="NCBI Taxonomy" id="65499"/>
    <lineage>
        <taxon>Bacteria</taxon>
        <taxon>Bacillati</taxon>
        <taxon>Actinomycetota</taxon>
        <taxon>Actinomycetes</taxon>
        <taxon>Pseudonocardiales</taxon>
        <taxon>Pseudonocardiaceae</taxon>
        <taxon>Lentzea</taxon>
    </lineage>
</organism>
<evidence type="ECO:0000259" key="2">
    <source>
        <dbReference type="SMART" id="SM00382"/>
    </source>
</evidence>
<name>A0A1H9BG72_9PSEU</name>
<dbReference type="Gene3D" id="3.40.50.300">
    <property type="entry name" value="P-loop containing nucleotide triphosphate hydrolases"/>
    <property type="match status" value="1"/>
</dbReference>
<dbReference type="InterPro" id="IPR049945">
    <property type="entry name" value="AAA_22"/>
</dbReference>
<dbReference type="Pfam" id="PF13424">
    <property type="entry name" value="TPR_12"/>
    <property type="match status" value="2"/>
</dbReference>